<comment type="caution">
    <text evidence="2">The sequence shown here is derived from an EMBL/GenBank/DDBJ whole genome shotgun (WGS) entry which is preliminary data.</text>
</comment>
<feature type="compositionally biased region" description="Polar residues" evidence="1">
    <location>
        <begin position="143"/>
        <end position="162"/>
    </location>
</feature>
<protein>
    <submittedName>
        <fullName evidence="2">Uncharacterized protein</fullName>
    </submittedName>
</protein>
<feature type="compositionally biased region" description="Polar residues" evidence="1">
    <location>
        <begin position="725"/>
        <end position="744"/>
    </location>
</feature>
<feature type="region of interest" description="Disordered" evidence="1">
    <location>
        <begin position="433"/>
        <end position="487"/>
    </location>
</feature>
<feature type="region of interest" description="Disordered" evidence="1">
    <location>
        <begin position="564"/>
        <end position="666"/>
    </location>
</feature>
<feature type="compositionally biased region" description="Basic and acidic residues" evidence="1">
    <location>
        <begin position="471"/>
        <end position="480"/>
    </location>
</feature>
<gene>
    <name evidence="2" type="ORF">SK128_023666</name>
</gene>
<feature type="compositionally biased region" description="Polar residues" evidence="1">
    <location>
        <begin position="627"/>
        <end position="649"/>
    </location>
</feature>
<evidence type="ECO:0000313" key="3">
    <source>
        <dbReference type="Proteomes" id="UP001381693"/>
    </source>
</evidence>
<feature type="region of interest" description="Disordered" evidence="1">
    <location>
        <begin position="143"/>
        <end position="208"/>
    </location>
</feature>
<dbReference type="EMBL" id="JAXCGZ010019676">
    <property type="protein sequence ID" value="KAK7065895.1"/>
    <property type="molecule type" value="Genomic_DNA"/>
</dbReference>
<evidence type="ECO:0000256" key="1">
    <source>
        <dbReference type="SAM" id="MobiDB-lite"/>
    </source>
</evidence>
<proteinExistence type="predicted"/>
<name>A0AAN8WGI5_HALRR</name>
<organism evidence="2 3">
    <name type="scientific">Halocaridina rubra</name>
    <name type="common">Hawaiian red shrimp</name>
    <dbReference type="NCBI Taxonomy" id="373956"/>
    <lineage>
        <taxon>Eukaryota</taxon>
        <taxon>Metazoa</taxon>
        <taxon>Ecdysozoa</taxon>
        <taxon>Arthropoda</taxon>
        <taxon>Crustacea</taxon>
        <taxon>Multicrustacea</taxon>
        <taxon>Malacostraca</taxon>
        <taxon>Eumalacostraca</taxon>
        <taxon>Eucarida</taxon>
        <taxon>Decapoda</taxon>
        <taxon>Pleocyemata</taxon>
        <taxon>Caridea</taxon>
        <taxon>Atyoidea</taxon>
        <taxon>Atyidae</taxon>
        <taxon>Halocaridina</taxon>
    </lineage>
</organism>
<feature type="region of interest" description="Disordered" evidence="1">
    <location>
        <begin position="366"/>
        <end position="385"/>
    </location>
</feature>
<feature type="compositionally biased region" description="Polar residues" evidence="1">
    <location>
        <begin position="577"/>
        <end position="604"/>
    </location>
</feature>
<sequence length="901" mass="98721">DNMYLMIYERSLSSSQDALEVTALYLLHLKALAMIILYTSLVQLELRVSECGLCTDPLSYVHIQDREIKKFKYNNVLVLLVTPLQAVPIRNHGGVIYSEDFLRILDPRTRSTTVSTALELEHSASMTSTVSVANVLENVNAPKQKSSSTLRSLPAASSSTNTFDRKKSAIDFRNNSNATTPRNNRLHPSTVPSTITKNNHADYTPSSTSKDLAPVDVIPLLLYDDYDYYSYYYMDDFILPSERPNTKSSNVDGTTLHESTRSILSEVLHEGSGRINKTSIDAPKSNQTDSKFQAATPRIVTLTQNTPVSTEKDSITEPTTTSRPSTTQLHFRYQVSTDATIEKVPSQNVSMITETKAAHDILLENSTVSSTENRKDNNATSSQAASTKLHLSSILNSTHEALSLVNNKSSSVDKDTVSDVLNTENMPQLMTIPVPQDKDQKAKRPRNNNGRFRYTTPLPKVQNETENTSDVTKEKTRKNENTIQKSLGSSSSLSVVVEVRVETSKPEPPNLVNSQSPLVVQTLSQNNTKETTMRPRTVHTVIPDHHTSSFLLSDSLVVDVVRGPKTSTHNTREQRQQESSTRIQRNPTSPTVKESSPESLPLQQNKEELSSSHSASSPDTLRHFSNKTEQTQSQEPTSNLETQESNITKSELAINDPVEPSIKNNTHSDREAKAIREVQTQSQSVSTSVSRTVVRTHEEIATHTSKPTMISTTTMKPSTATTVSGNTTAVPRETLTSANRTQSKSRARIPTPKGLHPQGLSPFGLAPGGLAPFGIAPEGFAPQGLRPTGLHPHGLSPQGKATNISSNATTTNRTSGLTLVDATVAGGGADANNSVGYVAVEHNISRFRHEEKTHDGFIVGEYGEVDHFTGDVSGVRYIAVDNADPNLIYDSLIQFLNLNEG</sequence>
<dbReference type="AlphaFoldDB" id="A0AAN8WGI5"/>
<feature type="region of interest" description="Disordered" evidence="1">
    <location>
        <begin position="777"/>
        <end position="810"/>
    </location>
</feature>
<dbReference type="Proteomes" id="UP001381693">
    <property type="component" value="Unassembled WGS sequence"/>
</dbReference>
<keyword evidence="3" id="KW-1185">Reference proteome</keyword>
<feature type="compositionally biased region" description="Polar residues" evidence="1">
    <location>
        <begin position="173"/>
        <end position="198"/>
    </location>
</feature>
<accession>A0AAN8WGI5</accession>
<feature type="compositionally biased region" description="Low complexity" evidence="1">
    <location>
        <begin position="711"/>
        <end position="724"/>
    </location>
</feature>
<feature type="region of interest" description="Disordered" evidence="1">
    <location>
        <begin position="709"/>
        <end position="756"/>
    </location>
</feature>
<evidence type="ECO:0000313" key="2">
    <source>
        <dbReference type="EMBL" id="KAK7065895.1"/>
    </source>
</evidence>
<reference evidence="2 3" key="1">
    <citation type="submission" date="2023-11" db="EMBL/GenBank/DDBJ databases">
        <title>Halocaridina rubra genome assembly.</title>
        <authorList>
            <person name="Smith C."/>
        </authorList>
    </citation>
    <scope>NUCLEOTIDE SEQUENCE [LARGE SCALE GENOMIC DNA]</scope>
    <source>
        <strain evidence="2">EP-1</strain>
        <tissue evidence="2">Whole</tissue>
    </source>
</reference>
<feature type="region of interest" description="Disordered" evidence="1">
    <location>
        <begin position="302"/>
        <end position="327"/>
    </location>
</feature>
<feature type="compositionally biased region" description="Low complexity" evidence="1">
    <location>
        <begin position="316"/>
        <end position="327"/>
    </location>
</feature>
<feature type="non-terminal residue" evidence="2">
    <location>
        <position position="1"/>
    </location>
</feature>